<evidence type="ECO:0000313" key="2">
    <source>
        <dbReference type="Proteomes" id="UP001652662"/>
    </source>
</evidence>
<dbReference type="Proteomes" id="UP001652662">
    <property type="component" value="Chromosome 22"/>
</dbReference>
<evidence type="ECO:0000313" key="3">
    <source>
        <dbReference type="RefSeq" id="XP_070446945.1"/>
    </source>
</evidence>
<keyword evidence="2" id="KW-1185">Reference proteome</keyword>
<evidence type="ECO:0000256" key="1">
    <source>
        <dbReference type="SAM" id="MobiDB-lite"/>
    </source>
</evidence>
<dbReference type="GeneID" id="139078769"/>
<feature type="compositionally biased region" description="Low complexity" evidence="1">
    <location>
        <begin position="9"/>
        <end position="26"/>
    </location>
</feature>
<feature type="region of interest" description="Disordered" evidence="1">
    <location>
        <begin position="1"/>
        <end position="32"/>
    </location>
</feature>
<protein>
    <submittedName>
        <fullName evidence="3">Uncharacterized protein</fullName>
    </submittedName>
</protein>
<organism evidence="2 3">
    <name type="scientific">Equus przewalskii</name>
    <name type="common">Przewalski's horse</name>
    <name type="synonym">Equus caballus przewalskii</name>
    <dbReference type="NCBI Taxonomy" id="9798"/>
    <lineage>
        <taxon>Eukaryota</taxon>
        <taxon>Metazoa</taxon>
        <taxon>Chordata</taxon>
        <taxon>Craniata</taxon>
        <taxon>Vertebrata</taxon>
        <taxon>Euteleostomi</taxon>
        <taxon>Mammalia</taxon>
        <taxon>Eutheria</taxon>
        <taxon>Laurasiatheria</taxon>
        <taxon>Perissodactyla</taxon>
        <taxon>Equidae</taxon>
        <taxon>Equus</taxon>
    </lineage>
</organism>
<reference evidence="3" key="1">
    <citation type="submission" date="2025-08" db="UniProtKB">
        <authorList>
            <consortium name="RefSeq"/>
        </authorList>
    </citation>
    <scope>IDENTIFICATION</scope>
    <source>
        <tissue evidence="3">Blood</tissue>
    </source>
</reference>
<name>A0ABM4M2M5_EQUPR</name>
<sequence>MWPKLAAFSQGPPQAQPPRQASPVSARGSPEGIHTSVTLFRDGAKCWRYEESTMERLSLLLSFLSDVHNDGHISVKDEAPFTRVAVGGISSTCSARRAAAFTGAVFCIEAPVGRRQQLGKPPAQEMIPTWGQRSQGCEHELLLLSTQTNHWISRGSVIKNVRVGAGPVPEWLSSHSPLQWPRISLVQILRMDMALLIRPC</sequence>
<proteinExistence type="predicted"/>
<accession>A0ABM4M2M5</accession>
<gene>
    <name evidence="3" type="primary">LOC139078769</name>
</gene>
<dbReference type="RefSeq" id="XP_070446945.1">
    <property type="nucleotide sequence ID" value="XM_070590844.1"/>
</dbReference>